<keyword evidence="12" id="KW-1185">Reference proteome</keyword>
<dbReference type="STRING" id="515849.A0A090CQW1"/>
<dbReference type="PRINTS" id="PR00385">
    <property type="entry name" value="P450"/>
</dbReference>
<evidence type="ECO:0000256" key="2">
    <source>
        <dbReference type="ARBA" id="ARBA00010617"/>
    </source>
</evidence>
<dbReference type="EMBL" id="FO904941">
    <property type="protein sequence ID" value="CDP31050.1"/>
    <property type="molecule type" value="Genomic_DNA"/>
</dbReference>
<evidence type="ECO:0000256" key="4">
    <source>
        <dbReference type="ARBA" id="ARBA00022723"/>
    </source>
</evidence>
<name>A0A090CQW1_PODAN</name>
<dbReference type="Pfam" id="PF00067">
    <property type="entry name" value="p450"/>
    <property type="match status" value="1"/>
</dbReference>
<dbReference type="InterPro" id="IPR001128">
    <property type="entry name" value="Cyt_P450"/>
</dbReference>
<evidence type="ECO:0000313" key="12">
    <source>
        <dbReference type="Proteomes" id="UP000001197"/>
    </source>
</evidence>
<comment type="similarity">
    <text evidence="2">Belongs to the cytochrome P450 family.</text>
</comment>
<evidence type="ECO:0000256" key="5">
    <source>
        <dbReference type="ARBA" id="ARBA00023002"/>
    </source>
</evidence>
<dbReference type="InterPro" id="IPR002403">
    <property type="entry name" value="Cyt_P450_E_grp-IV"/>
</dbReference>
<feature type="transmembrane region" description="Helical" evidence="10">
    <location>
        <begin position="47"/>
        <end position="71"/>
    </location>
</feature>
<proteinExistence type="inferred from homology"/>
<reference evidence="12" key="2">
    <citation type="journal article" date="2014" name="Genetics">
        <title>Maintaining two mating types: Structure of the mating type locus and its role in heterokaryosis in Podospora anserina.</title>
        <authorList>
            <person name="Grognet P."/>
            <person name="Bidard F."/>
            <person name="Kuchly C."/>
            <person name="Tong L.C.H."/>
            <person name="Coppin E."/>
            <person name="Benkhali J.A."/>
            <person name="Couloux A."/>
            <person name="Wincker P."/>
            <person name="Debuchy R."/>
            <person name="Silar P."/>
        </authorList>
    </citation>
    <scope>GENOME REANNOTATION</scope>
    <source>
        <strain evidence="12">S / ATCC MYA-4624 / DSM 980 / FGSC 10383</strain>
    </source>
</reference>
<organism evidence="11 12">
    <name type="scientific">Podospora anserina (strain S / ATCC MYA-4624 / DSM 980 / FGSC 10383)</name>
    <name type="common">Pleurage anserina</name>
    <dbReference type="NCBI Taxonomy" id="515849"/>
    <lineage>
        <taxon>Eukaryota</taxon>
        <taxon>Fungi</taxon>
        <taxon>Dikarya</taxon>
        <taxon>Ascomycota</taxon>
        <taxon>Pezizomycotina</taxon>
        <taxon>Sordariomycetes</taxon>
        <taxon>Sordariomycetidae</taxon>
        <taxon>Sordariales</taxon>
        <taxon>Podosporaceae</taxon>
        <taxon>Podospora</taxon>
        <taxon>Podospora anserina</taxon>
    </lineage>
</organism>
<dbReference type="PANTHER" id="PTHR24305:SF187">
    <property type="entry name" value="P450, PUTATIVE (EUROFUNG)-RELATED"/>
    <property type="match status" value="1"/>
</dbReference>
<dbReference type="Proteomes" id="UP000001197">
    <property type="component" value="Chromosome 6"/>
</dbReference>
<keyword evidence="10" id="KW-1133">Transmembrane helix</keyword>
<keyword evidence="10" id="KW-0472">Membrane</keyword>
<dbReference type="InterPro" id="IPR036396">
    <property type="entry name" value="Cyt_P450_sf"/>
</dbReference>
<evidence type="ECO:0000256" key="3">
    <source>
        <dbReference type="ARBA" id="ARBA00022617"/>
    </source>
</evidence>
<reference evidence="11 12" key="1">
    <citation type="journal article" date="2008" name="Genome Biol.">
        <title>The genome sequence of the model ascomycete fungus Podospora anserina.</title>
        <authorList>
            <person name="Espagne E."/>
            <person name="Lespinet O."/>
            <person name="Malagnac F."/>
            <person name="Da Silva C."/>
            <person name="Jaillon O."/>
            <person name="Porcel B.M."/>
            <person name="Couloux A."/>
            <person name="Aury J.-M."/>
            <person name="Segurens B."/>
            <person name="Poulain J."/>
            <person name="Anthouard V."/>
            <person name="Grossetete S."/>
            <person name="Khalili H."/>
            <person name="Coppin E."/>
            <person name="Dequard-Chablat M."/>
            <person name="Picard M."/>
            <person name="Contamine V."/>
            <person name="Arnaise S."/>
            <person name="Bourdais A."/>
            <person name="Berteaux-Lecellier V."/>
            <person name="Gautheret D."/>
            <person name="de Vries R.P."/>
            <person name="Battaglia E."/>
            <person name="Coutinho P.M."/>
            <person name="Danchin E.G.J."/>
            <person name="Henrissat B."/>
            <person name="El Khoury R."/>
            <person name="Sainsard-Chanet A."/>
            <person name="Boivin A."/>
            <person name="Pinan-Lucarre B."/>
            <person name="Sellem C.H."/>
            <person name="Debuchy R."/>
            <person name="Wincker P."/>
            <person name="Weissenbach J."/>
            <person name="Silar P."/>
        </authorList>
    </citation>
    <scope>NUCLEOTIDE SEQUENCE [LARGE SCALE GENOMIC DNA]</scope>
    <source>
        <strain evidence="12">S / ATCC MYA-4624 / DSM 980 / FGSC 10383</strain>
    </source>
</reference>
<keyword evidence="5" id="KW-0560">Oxidoreductase</keyword>
<dbReference type="PRINTS" id="PR00465">
    <property type="entry name" value="EP450IV"/>
</dbReference>
<sequence length="536" mass="60034">MAPTLPLLSSPASLPHSQACSPTPADSSMAFTTPPPFASSSSTSPRLLLSTTLFLSYLAALFTSIIIYRLFFHPLRHIPGPFLAKITKLTSLYAARNGQKHLEQAALFEKYGNFVRVAPNEVFMCSVEGIRKIHMRDSGCRKLNAGVYDVIHFEGEYNLDSIMTREEHAPRRKVWERAFSTKALAIHEPKTREVCHTWLAKVASFNGKPIDTSLFSLLIPFDHMGKVGFSHQFRSIEAGKEHRMLHLLESMFGKIGQMGELTWLLSIAQNLKLSKTAAEFDQLTMLMADRRAAAEDNNKGDILQHFLDDMRSEKPIAFTNKIILYSDAALVLTGATDTIGAVLAHLFYQLANHAHYQDLLHVQLQKAYGKTIPDEFTNQDLSKIPLLDALINETMRVDNPIASNGPRRTPPEGITVDGVHISGGVAVRVPAYALHRSEQFYAEPAQFRPERWLDDNKEYVKNAEAFIPFIVGPNNCVGKRMAMSVLRLVMAYTVYNYTWEKAPGEDGKRIRTESKDNLILKAGPFEAVFLPRCGSR</sequence>
<protein>
    <submittedName>
        <fullName evidence="11">Cytochrome P450 E-class, group IV</fullName>
    </submittedName>
</protein>
<dbReference type="PANTHER" id="PTHR24305">
    <property type="entry name" value="CYTOCHROME P450"/>
    <property type="match status" value="1"/>
</dbReference>
<dbReference type="eggNOG" id="KOG0158">
    <property type="taxonomic scope" value="Eukaryota"/>
</dbReference>
<keyword evidence="6 8" id="KW-0408">Iron</keyword>
<evidence type="ECO:0000313" key="11">
    <source>
        <dbReference type="EMBL" id="CDP31050.1"/>
    </source>
</evidence>
<feature type="region of interest" description="Disordered" evidence="9">
    <location>
        <begin position="1"/>
        <end position="28"/>
    </location>
</feature>
<keyword evidence="7" id="KW-0503">Monooxygenase</keyword>
<dbReference type="GO" id="GO:0016705">
    <property type="term" value="F:oxidoreductase activity, acting on paired donors, with incorporation or reduction of molecular oxygen"/>
    <property type="evidence" value="ECO:0007669"/>
    <property type="project" value="InterPro"/>
</dbReference>
<evidence type="ECO:0000256" key="6">
    <source>
        <dbReference type="ARBA" id="ARBA00023004"/>
    </source>
</evidence>
<comment type="cofactor">
    <cofactor evidence="1 8">
        <name>heme</name>
        <dbReference type="ChEBI" id="CHEBI:30413"/>
    </cofactor>
</comment>
<keyword evidence="4 8" id="KW-0479">Metal-binding</keyword>
<evidence type="ECO:0000256" key="7">
    <source>
        <dbReference type="ARBA" id="ARBA00023033"/>
    </source>
</evidence>
<evidence type="ECO:0000256" key="1">
    <source>
        <dbReference type="ARBA" id="ARBA00001971"/>
    </source>
</evidence>
<keyword evidence="10" id="KW-0812">Transmembrane</keyword>
<feature type="compositionally biased region" description="Low complexity" evidence="9">
    <location>
        <begin position="1"/>
        <end position="17"/>
    </location>
</feature>
<keyword evidence="3 8" id="KW-0349">Heme</keyword>
<dbReference type="GO" id="GO:0004497">
    <property type="term" value="F:monooxygenase activity"/>
    <property type="evidence" value="ECO:0007669"/>
    <property type="project" value="UniProtKB-KW"/>
</dbReference>
<dbReference type="GO" id="GO:0005506">
    <property type="term" value="F:iron ion binding"/>
    <property type="evidence" value="ECO:0007669"/>
    <property type="project" value="InterPro"/>
</dbReference>
<accession>A0A090CQW1</accession>
<dbReference type="SUPFAM" id="SSF48264">
    <property type="entry name" value="Cytochrome P450"/>
    <property type="match status" value="1"/>
</dbReference>
<evidence type="ECO:0000256" key="9">
    <source>
        <dbReference type="SAM" id="MobiDB-lite"/>
    </source>
</evidence>
<feature type="binding site" description="axial binding residue" evidence="8">
    <location>
        <position position="476"/>
    </location>
    <ligand>
        <name>heme</name>
        <dbReference type="ChEBI" id="CHEBI:30413"/>
    </ligand>
    <ligandPart>
        <name>Fe</name>
        <dbReference type="ChEBI" id="CHEBI:18248"/>
    </ligandPart>
</feature>
<dbReference type="InterPro" id="IPR050121">
    <property type="entry name" value="Cytochrome_P450_monoxygenase"/>
</dbReference>
<evidence type="ECO:0000256" key="8">
    <source>
        <dbReference type="PIRSR" id="PIRSR602403-1"/>
    </source>
</evidence>
<dbReference type="InParanoid" id="A0A090CQW1"/>
<dbReference type="GO" id="GO:0020037">
    <property type="term" value="F:heme binding"/>
    <property type="evidence" value="ECO:0007669"/>
    <property type="project" value="InterPro"/>
</dbReference>
<evidence type="ECO:0000256" key="10">
    <source>
        <dbReference type="SAM" id="Phobius"/>
    </source>
</evidence>
<dbReference type="AlphaFoldDB" id="A0A090CQW1"/>
<dbReference type="Gene3D" id="1.10.630.10">
    <property type="entry name" value="Cytochrome P450"/>
    <property type="match status" value="1"/>
</dbReference>